<gene>
    <name evidence="1" type="ORF">IFM89_031963</name>
</gene>
<evidence type="ECO:0000313" key="2">
    <source>
        <dbReference type="Proteomes" id="UP000631114"/>
    </source>
</evidence>
<name>A0A835H0Q2_9MAGN</name>
<keyword evidence="2" id="KW-1185">Reference proteome</keyword>
<comment type="caution">
    <text evidence="1">The sequence shown here is derived from an EMBL/GenBank/DDBJ whole genome shotgun (WGS) entry which is preliminary data.</text>
</comment>
<accession>A0A835H0Q2</accession>
<reference evidence="1 2" key="1">
    <citation type="submission" date="2020-10" db="EMBL/GenBank/DDBJ databases">
        <title>The Coptis chinensis genome and diversification of protoberbering-type alkaloids.</title>
        <authorList>
            <person name="Wang B."/>
            <person name="Shu S."/>
            <person name="Song C."/>
            <person name="Liu Y."/>
        </authorList>
    </citation>
    <scope>NUCLEOTIDE SEQUENCE [LARGE SCALE GENOMIC DNA]</scope>
    <source>
        <strain evidence="1">HL-2020</strain>
        <tissue evidence="1">Leaf</tissue>
    </source>
</reference>
<dbReference type="EMBL" id="JADFTS010000009">
    <property type="protein sequence ID" value="KAF9590224.1"/>
    <property type="molecule type" value="Genomic_DNA"/>
</dbReference>
<dbReference type="InterPro" id="IPR036612">
    <property type="entry name" value="KH_dom_type_1_sf"/>
</dbReference>
<organism evidence="1 2">
    <name type="scientific">Coptis chinensis</name>
    <dbReference type="NCBI Taxonomy" id="261450"/>
    <lineage>
        <taxon>Eukaryota</taxon>
        <taxon>Viridiplantae</taxon>
        <taxon>Streptophyta</taxon>
        <taxon>Embryophyta</taxon>
        <taxon>Tracheophyta</taxon>
        <taxon>Spermatophyta</taxon>
        <taxon>Magnoliopsida</taxon>
        <taxon>Ranunculales</taxon>
        <taxon>Ranunculaceae</taxon>
        <taxon>Coptidoideae</taxon>
        <taxon>Coptis</taxon>
    </lineage>
</organism>
<dbReference type="GO" id="GO:0003723">
    <property type="term" value="F:RNA binding"/>
    <property type="evidence" value="ECO:0007669"/>
    <property type="project" value="InterPro"/>
</dbReference>
<evidence type="ECO:0000313" key="1">
    <source>
        <dbReference type="EMBL" id="KAF9590224.1"/>
    </source>
</evidence>
<dbReference type="Proteomes" id="UP000631114">
    <property type="component" value="Unassembled WGS sequence"/>
</dbReference>
<protein>
    <submittedName>
        <fullName evidence="1">Uncharacterized protein</fullName>
    </submittedName>
</protein>
<proteinExistence type="predicted"/>
<dbReference type="SUPFAM" id="SSF54791">
    <property type="entry name" value="Eukaryotic type KH-domain (KH-domain type I)"/>
    <property type="match status" value="1"/>
</dbReference>
<dbReference type="AlphaFoldDB" id="A0A835H0Q2"/>
<sequence length="170" mass="18330">MAKGCPSSLLASASFAASLNFITPSPAGSPDSEDRLIIISGPAGVIDVGGPMGMLEYARGAPQRRFRGGSQHTVVTTTTMEVIVPRAIVLSIYGEDGSSLKQIIQVRKKGVVTILGLSGLRYEIATKLIVNILVYGVDTNKSYVKLENKCPSMASCTCMIRTSWFLRFWR</sequence>